<dbReference type="SFLD" id="SFLDG01064">
    <property type="entry name" value="F420__menaquinone_cofactor_bio"/>
    <property type="match status" value="1"/>
</dbReference>
<sequence>MNTEQKRILTKAREGSRLTVKEATELLTVQGVDIYPVLKAAEKHKQQVVNDKITYVINYNLNLTNVCVNDCKFCGFSRKIDHQSSYQLSEQELDQHLAKVAEHDITEICLVSGLHPDFNITTYLEIIEKIKRRLPEIHLHGITPAELNHGLRNSELNFKEGYQCLKEAGLDSIPGTAAEILVPEVRNKICPDKISASKWTEAIKAAHKVGLKSTATILYGHLETMEQRVKHLKIIRDIQDQTGGFTEFIPLSFVYQKTPLGQTEKVTQAATGREDLLMIAVSRLFLDNIPNLQASWVKYGTKLAQLMLTAGANDLGGTLFNENISKAAGKETRGYLPPKRIVNLISDMGYIPQQRTTLYELV</sequence>
<dbReference type="SUPFAM" id="SSF102114">
    <property type="entry name" value="Radical SAM enzymes"/>
    <property type="match status" value="1"/>
</dbReference>
<keyword evidence="3 10" id="KW-0004">4Fe-4S</keyword>
<keyword evidence="6" id="KW-0479">Metal-binding</keyword>
<evidence type="ECO:0000256" key="6">
    <source>
        <dbReference type="ARBA" id="ARBA00022723"/>
    </source>
</evidence>
<keyword evidence="5 10" id="KW-0949">S-adenosyl-L-methionine</keyword>
<dbReference type="PROSITE" id="PS51918">
    <property type="entry name" value="RADICAL_SAM"/>
    <property type="match status" value="1"/>
</dbReference>
<dbReference type="InterPro" id="IPR006638">
    <property type="entry name" value="Elp3/MiaA/NifB-like_rSAM"/>
</dbReference>
<dbReference type="GO" id="GO:0051539">
    <property type="term" value="F:4 iron, 4 sulfur cluster binding"/>
    <property type="evidence" value="ECO:0007669"/>
    <property type="project" value="UniProtKB-KW"/>
</dbReference>
<dbReference type="InterPro" id="IPR034405">
    <property type="entry name" value="F420"/>
</dbReference>
<keyword evidence="7 10" id="KW-0408">Iron</keyword>
<dbReference type="CDD" id="cd01335">
    <property type="entry name" value="Radical_SAM"/>
    <property type="match status" value="1"/>
</dbReference>
<dbReference type="SFLD" id="SFLDF00343">
    <property type="entry name" value="aminofutalosine_synthase_(mqnE"/>
    <property type="match status" value="1"/>
</dbReference>
<dbReference type="PATRIC" id="fig|748449.3.peg.2273"/>
<keyword evidence="14" id="KW-1185">Reference proteome</keyword>
<evidence type="ECO:0000256" key="4">
    <source>
        <dbReference type="ARBA" id="ARBA00022679"/>
    </source>
</evidence>
<evidence type="ECO:0000256" key="7">
    <source>
        <dbReference type="ARBA" id="ARBA00023004"/>
    </source>
</evidence>
<evidence type="ECO:0000256" key="11">
    <source>
        <dbReference type="PIRSR" id="PIRSR004762-2"/>
    </source>
</evidence>
<feature type="binding site" evidence="11">
    <location>
        <position position="179"/>
    </location>
    <ligand>
        <name>S-adenosyl-L-methionine</name>
        <dbReference type="ChEBI" id="CHEBI:59789"/>
    </ligand>
</feature>
<dbReference type="AlphaFoldDB" id="L0KA92"/>
<comment type="cofactor">
    <cofactor evidence="10">
        <name>[4Fe-4S] cluster</name>
        <dbReference type="ChEBI" id="CHEBI:49883"/>
    </cofactor>
    <text evidence="10">Binds 1 [4Fe-4S] cluster. The cluster is coordinated with 3 cysteines and an exchangeable S-adenosyl-L-methionine.</text>
</comment>
<comment type="pathway">
    <text evidence="1">Cofactor biosynthesis; coenzyme F0 biosynthesis.</text>
</comment>
<dbReference type="GO" id="GO:0046872">
    <property type="term" value="F:metal ion binding"/>
    <property type="evidence" value="ECO:0007669"/>
    <property type="project" value="UniProtKB-KW"/>
</dbReference>
<feature type="binding site" evidence="11">
    <location>
        <position position="73"/>
    </location>
    <ligand>
        <name>S-adenosyl-L-methionine</name>
        <dbReference type="ChEBI" id="CHEBI:59789"/>
    </ligand>
</feature>
<dbReference type="PIRSF" id="PIRSF004762">
    <property type="entry name" value="CHP00423"/>
    <property type="match status" value="1"/>
</dbReference>
<keyword evidence="4" id="KW-0808">Transferase</keyword>
<dbReference type="SMART" id="SM00729">
    <property type="entry name" value="Elp3"/>
    <property type="match status" value="1"/>
</dbReference>
<name>L0KA92_HALHC</name>
<comment type="catalytic activity">
    <reaction evidence="9">
        <text>5-amino-6-(D-ribitylamino)uracil + L-tyrosine + S-adenosyl-L-methionine = 5-amino-5-(4-hydroxybenzyl)-6-(D-ribitylimino)-5,6-dihydrouracil + 2-iminoacetate + 5'-deoxyadenosine + L-methionine + H(+)</text>
        <dbReference type="Rhea" id="RHEA:55200"/>
        <dbReference type="ChEBI" id="CHEBI:15378"/>
        <dbReference type="ChEBI" id="CHEBI:15934"/>
        <dbReference type="ChEBI" id="CHEBI:17319"/>
        <dbReference type="ChEBI" id="CHEBI:57844"/>
        <dbReference type="ChEBI" id="CHEBI:58315"/>
        <dbReference type="ChEBI" id="CHEBI:59789"/>
        <dbReference type="ChEBI" id="CHEBI:77846"/>
        <dbReference type="ChEBI" id="CHEBI:85936"/>
        <dbReference type="EC" id="2.5.1.147"/>
    </reaction>
</comment>
<feature type="binding site" evidence="10">
    <location>
        <position position="67"/>
    </location>
    <ligand>
        <name>[4Fe-4S] cluster</name>
        <dbReference type="ChEBI" id="CHEBI:49883"/>
        <note>4Fe-4S-S-AdoMet</note>
    </ligand>
</feature>
<dbReference type="EC" id="2.5.1.147" evidence="2"/>
<evidence type="ECO:0000259" key="12">
    <source>
        <dbReference type="PROSITE" id="PS51918"/>
    </source>
</evidence>
<dbReference type="RefSeq" id="WP_015327941.1">
    <property type="nucleotide sequence ID" value="NC_019978.1"/>
</dbReference>
<dbReference type="STRING" id="748449.Halha_2353"/>
<dbReference type="InterPro" id="IPR058240">
    <property type="entry name" value="rSAM_sf"/>
</dbReference>
<dbReference type="InterPro" id="IPR019940">
    <property type="entry name" value="CofH_family"/>
</dbReference>
<gene>
    <name evidence="13" type="ordered locus">Halha_2353</name>
</gene>
<dbReference type="PANTHER" id="PTHR43076">
    <property type="entry name" value="FO SYNTHASE (COFH)"/>
    <property type="match status" value="1"/>
</dbReference>
<dbReference type="GO" id="GO:0044689">
    <property type="term" value="F:7,8-didemethyl-8-hydroxy-5-deazariboflavin synthase activity"/>
    <property type="evidence" value="ECO:0007669"/>
    <property type="project" value="TreeGrafter"/>
</dbReference>
<dbReference type="SFLD" id="SFLDG01389">
    <property type="entry name" value="menaquinone_synthsis_involved"/>
    <property type="match status" value="1"/>
</dbReference>
<evidence type="ECO:0000256" key="8">
    <source>
        <dbReference type="ARBA" id="ARBA00023014"/>
    </source>
</evidence>
<accession>L0KA92</accession>
<dbReference type="Proteomes" id="UP000010880">
    <property type="component" value="Chromosome"/>
</dbReference>
<dbReference type="OrthoDB" id="9802027at2"/>
<keyword evidence="8 10" id="KW-0411">Iron-sulfur</keyword>
<dbReference type="KEGG" id="hhl:Halha_2353"/>
<organism evidence="13 14">
    <name type="scientific">Halobacteroides halobius (strain ATCC 35273 / DSM 5150 / MD-1)</name>
    <dbReference type="NCBI Taxonomy" id="748449"/>
    <lineage>
        <taxon>Bacteria</taxon>
        <taxon>Bacillati</taxon>
        <taxon>Bacillota</taxon>
        <taxon>Clostridia</taxon>
        <taxon>Halanaerobiales</taxon>
        <taxon>Halobacteroidaceae</taxon>
        <taxon>Halobacteroides</taxon>
    </lineage>
</organism>
<dbReference type="EMBL" id="CP003359">
    <property type="protein sequence ID" value="AGB42227.1"/>
    <property type="molecule type" value="Genomic_DNA"/>
</dbReference>
<dbReference type="Pfam" id="PF04055">
    <property type="entry name" value="Radical_SAM"/>
    <property type="match status" value="1"/>
</dbReference>
<dbReference type="InterPro" id="IPR045567">
    <property type="entry name" value="CofH/MnqC-like_C"/>
</dbReference>
<dbReference type="SFLD" id="SFLDG01388">
    <property type="entry name" value="7_8-didemethyl-8-hydroxy-5-dea"/>
    <property type="match status" value="1"/>
</dbReference>
<evidence type="ECO:0000313" key="13">
    <source>
        <dbReference type="EMBL" id="AGB42227.1"/>
    </source>
</evidence>
<dbReference type="SFLD" id="SFLDF00342">
    <property type="entry name" value="cyclic_dehypoxanthine_futalosi"/>
    <property type="match status" value="1"/>
</dbReference>
<feature type="binding site" evidence="10">
    <location>
        <position position="74"/>
    </location>
    <ligand>
        <name>[4Fe-4S] cluster</name>
        <dbReference type="ChEBI" id="CHEBI:49883"/>
        <note>4Fe-4S-S-AdoMet</note>
    </ligand>
</feature>
<dbReference type="HAMAP" id="MF_01612">
    <property type="entry name" value="FO_synth_sub2"/>
    <property type="match status" value="1"/>
</dbReference>
<dbReference type="SFLD" id="SFLDS00029">
    <property type="entry name" value="Radical_SAM"/>
    <property type="match status" value="1"/>
</dbReference>
<proteinExistence type="inferred from homology"/>
<evidence type="ECO:0000256" key="10">
    <source>
        <dbReference type="PIRSR" id="PIRSR004762-1"/>
    </source>
</evidence>
<dbReference type="GO" id="GO:0141093">
    <property type="term" value="F:5-amino-6-(D-ribitylamino)uracil--L-tyrosine 4-hydroxyphenyl transferase activity"/>
    <property type="evidence" value="ECO:0007669"/>
    <property type="project" value="UniProtKB-EC"/>
</dbReference>
<dbReference type="InterPro" id="IPR013785">
    <property type="entry name" value="Aldolase_TIM"/>
</dbReference>
<evidence type="ECO:0000256" key="5">
    <source>
        <dbReference type="ARBA" id="ARBA00022691"/>
    </source>
</evidence>
<feature type="domain" description="Radical SAM core" evidence="12">
    <location>
        <begin position="53"/>
        <end position="287"/>
    </location>
</feature>
<dbReference type="InterPro" id="IPR007197">
    <property type="entry name" value="rSAM"/>
</dbReference>
<evidence type="ECO:0000313" key="14">
    <source>
        <dbReference type="Proteomes" id="UP000010880"/>
    </source>
</evidence>
<feature type="binding site" evidence="10">
    <location>
        <position position="71"/>
    </location>
    <ligand>
        <name>[4Fe-4S] cluster</name>
        <dbReference type="ChEBI" id="CHEBI:49883"/>
        <note>4Fe-4S-S-AdoMet</note>
    </ligand>
</feature>
<dbReference type="Pfam" id="PF19288">
    <property type="entry name" value="CofH_C"/>
    <property type="match status" value="1"/>
</dbReference>
<dbReference type="InterPro" id="IPR020050">
    <property type="entry name" value="FO_synthase_su2"/>
</dbReference>
<dbReference type="HOGENOM" id="CLU_040406_1_0_9"/>
<dbReference type="UniPathway" id="UPA00072"/>
<evidence type="ECO:0000256" key="1">
    <source>
        <dbReference type="ARBA" id="ARBA00004712"/>
    </source>
</evidence>
<protein>
    <recommendedName>
        <fullName evidence="2">5-amino-6-(D-ribitylamino)uracil--L-tyrosine 4-hydroxyphenyl transferase</fullName>
        <ecNumber evidence="2">2.5.1.147</ecNumber>
    </recommendedName>
</protein>
<dbReference type="eggNOG" id="COG1060">
    <property type="taxonomic scope" value="Bacteria"/>
</dbReference>
<dbReference type="Gene3D" id="3.20.20.70">
    <property type="entry name" value="Aldolase class I"/>
    <property type="match status" value="1"/>
</dbReference>
<evidence type="ECO:0000256" key="9">
    <source>
        <dbReference type="ARBA" id="ARBA00048468"/>
    </source>
</evidence>
<dbReference type="NCBIfam" id="TIGR03551">
    <property type="entry name" value="F420_cofH"/>
    <property type="match status" value="1"/>
</dbReference>
<dbReference type="NCBIfam" id="TIGR00423">
    <property type="entry name" value="CofH family radical SAM protein"/>
    <property type="match status" value="1"/>
</dbReference>
<feature type="binding site" evidence="11">
    <location>
        <position position="295"/>
    </location>
    <ligand>
        <name>(3R)-3-methyl-D-ornithine</name>
        <dbReference type="ChEBI" id="CHEBI:64642"/>
    </ligand>
</feature>
<evidence type="ECO:0000256" key="2">
    <source>
        <dbReference type="ARBA" id="ARBA00012289"/>
    </source>
</evidence>
<dbReference type="NCBIfam" id="NF005609">
    <property type="entry name" value="PRK07360.1"/>
    <property type="match status" value="1"/>
</dbReference>
<reference evidence="14" key="1">
    <citation type="submission" date="2012-02" db="EMBL/GenBank/DDBJ databases">
        <title>The complete genome of Halobacteroides halobius DSM 5150.</title>
        <authorList>
            <person name="Lucas S."/>
            <person name="Copeland A."/>
            <person name="Lapidus A."/>
            <person name="Glavina del Rio T."/>
            <person name="Dalin E."/>
            <person name="Tice H."/>
            <person name="Bruce D."/>
            <person name="Goodwin L."/>
            <person name="Pitluck S."/>
            <person name="Peters L."/>
            <person name="Mikhailova N."/>
            <person name="Gu W."/>
            <person name="Kyrpides N."/>
            <person name="Mavromatis K."/>
            <person name="Ivanova N."/>
            <person name="Brettin T."/>
            <person name="Detter J.C."/>
            <person name="Han C."/>
            <person name="Larimer F."/>
            <person name="Land M."/>
            <person name="Hauser L."/>
            <person name="Markowitz V."/>
            <person name="Cheng J.-F."/>
            <person name="Hugenholtz P."/>
            <person name="Woyke T."/>
            <person name="Wu D."/>
            <person name="Tindall B."/>
            <person name="Pomrenke H."/>
            <person name="Brambilla E."/>
            <person name="Klenk H.-P."/>
            <person name="Eisen J.A."/>
        </authorList>
    </citation>
    <scope>NUCLEOTIDE SEQUENCE [LARGE SCALE GENOMIC DNA]</scope>
    <source>
        <strain evidence="14">ATCC 35273 / DSM 5150 / MD-1</strain>
    </source>
</reference>
<evidence type="ECO:0000256" key="3">
    <source>
        <dbReference type="ARBA" id="ARBA00022485"/>
    </source>
</evidence>
<dbReference type="PANTHER" id="PTHR43076:SF1">
    <property type="entry name" value="LIPOYL SYNTHASE 2"/>
    <property type="match status" value="1"/>
</dbReference>